<dbReference type="EnsemblMetazoa" id="GBRI029782-RA">
    <property type="protein sequence ID" value="GBRI029782-PA"/>
    <property type="gene ID" value="GBRI029782"/>
</dbReference>
<organism evidence="2 3">
    <name type="scientific">Glossina brevipalpis</name>
    <dbReference type="NCBI Taxonomy" id="37001"/>
    <lineage>
        <taxon>Eukaryota</taxon>
        <taxon>Metazoa</taxon>
        <taxon>Ecdysozoa</taxon>
        <taxon>Arthropoda</taxon>
        <taxon>Hexapoda</taxon>
        <taxon>Insecta</taxon>
        <taxon>Pterygota</taxon>
        <taxon>Neoptera</taxon>
        <taxon>Endopterygota</taxon>
        <taxon>Diptera</taxon>
        <taxon>Brachycera</taxon>
        <taxon>Muscomorpha</taxon>
        <taxon>Hippoboscoidea</taxon>
        <taxon>Glossinidae</taxon>
        <taxon>Glossina</taxon>
    </lineage>
</organism>
<protein>
    <recommendedName>
        <fullName evidence="4">Chitin-binding type-2 domain-containing protein</fullName>
    </recommendedName>
</protein>
<proteinExistence type="predicted"/>
<dbReference type="Proteomes" id="UP000091820">
    <property type="component" value="Unassembled WGS sequence"/>
</dbReference>
<dbReference type="InterPro" id="IPR036508">
    <property type="entry name" value="Chitin-bd_dom_sf"/>
</dbReference>
<reference evidence="3" key="1">
    <citation type="submission" date="2014-03" db="EMBL/GenBank/DDBJ databases">
        <authorList>
            <person name="Aksoy S."/>
            <person name="Warren W."/>
            <person name="Wilson R.K."/>
        </authorList>
    </citation>
    <scope>NUCLEOTIDE SEQUENCE [LARGE SCALE GENOMIC DNA]</scope>
    <source>
        <strain evidence="3">IAEA</strain>
    </source>
</reference>
<dbReference type="SUPFAM" id="SSF57625">
    <property type="entry name" value="Invertebrate chitin-binding proteins"/>
    <property type="match status" value="1"/>
</dbReference>
<dbReference type="AlphaFoldDB" id="A0A1A9WRR5"/>
<sequence>MLASLGLPYYLLYLRKVQDFRFLCPNGTAFDQEAQICANWGDVDCDQSVLYYGSDNFDLYRLGSGYESKRAPAAEEDESTFHLQRAESGDVRRFNERRVDQKSRPDQPPNYTKRFETVTRNTINHIANTNHKEGSKRKSETTKKPIISYYTPTTTSSTTERYDESKLLTPDDPPTKVIKMRSKRELLEMIISSSNHWQANESKAQIMEEALDFLNGCEKQLHVFIVFDDDPAYKFVSPDCYFHNDWNFST</sequence>
<dbReference type="VEuPathDB" id="VectorBase:GBRI029782"/>
<dbReference type="PANTHER" id="PTHR22933:SF47">
    <property type="entry name" value="CPAP1-I"/>
    <property type="match status" value="1"/>
</dbReference>
<evidence type="ECO:0008006" key="4">
    <source>
        <dbReference type="Google" id="ProtNLM"/>
    </source>
</evidence>
<evidence type="ECO:0000256" key="1">
    <source>
        <dbReference type="SAM" id="MobiDB-lite"/>
    </source>
</evidence>
<evidence type="ECO:0000313" key="3">
    <source>
        <dbReference type="Proteomes" id="UP000091820"/>
    </source>
</evidence>
<keyword evidence="3" id="KW-1185">Reference proteome</keyword>
<name>A0A1A9WRR5_9MUSC</name>
<reference evidence="2" key="2">
    <citation type="submission" date="2020-05" db="UniProtKB">
        <authorList>
            <consortium name="EnsemblMetazoa"/>
        </authorList>
    </citation>
    <scope>IDENTIFICATION</scope>
    <source>
        <strain evidence="2">IAEA</strain>
    </source>
</reference>
<dbReference type="PANTHER" id="PTHR22933">
    <property type="entry name" value="FI18007P1-RELATED"/>
    <property type="match status" value="1"/>
</dbReference>
<evidence type="ECO:0000313" key="2">
    <source>
        <dbReference type="EnsemblMetazoa" id="GBRI029782-PA"/>
    </source>
</evidence>
<dbReference type="InterPro" id="IPR052976">
    <property type="entry name" value="Scoloptoxin-like"/>
</dbReference>
<dbReference type="STRING" id="37001.A0A1A9WRR5"/>
<feature type="compositionally biased region" description="Basic and acidic residues" evidence="1">
    <location>
        <begin position="92"/>
        <end position="105"/>
    </location>
</feature>
<accession>A0A1A9WRR5</accession>
<dbReference type="GO" id="GO:0008061">
    <property type="term" value="F:chitin binding"/>
    <property type="evidence" value="ECO:0007669"/>
    <property type="project" value="InterPro"/>
</dbReference>
<feature type="region of interest" description="Disordered" evidence="1">
    <location>
        <begin position="151"/>
        <end position="172"/>
    </location>
</feature>
<feature type="region of interest" description="Disordered" evidence="1">
    <location>
        <begin position="92"/>
        <end position="112"/>
    </location>
</feature>